<name>X1A546_9ZZZZ</name>
<dbReference type="InterPro" id="IPR051082">
    <property type="entry name" value="Pentapeptide-BTB/POZ_domain"/>
</dbReference>
<dbReference type="InterPro" id="IPR013099">
    <property type="entry name" value="K_chnl_dom"/>
</dbReference>
<dbReference type="SUPFAM" id="SSF81324">
    <property type="entry name" value="Voltage-gated potassium channels"/>
    <property type="match status" value="1"/>
</dbReference>
<organism evidence="3">
    <name type="scientific">marine sediment metagenome</name>
    <dbReference type="NCBI Taxonomy" id="412755"/>
    <lineage>
        <taxon>unclassified sequences</taxon>
        <taxon>metagenomes</taxon>
        <taxon>ecological metagenomes</taxon>
    </lineage>
</organism>
<dbReference type="InterPro" id="IPR001646">
    <property type="entry name" value="5peptide_repeat"/>
</dbReference>
<dbReference type="Pfam" id="PF07885">
    <property type="entry name" value="Ion_trans_2"/>
    <property type="match status" value="1"/>
</dbReference>
<feature type="transmembrane region" description="Helical" evidence="1">
    <location>
        <begin position="295"/>
        <end position="312"/>
    </location>
</feature>
<keyword evidence="1" id="KW-0812">Transmembrane</keyword>
<evidence type="ECO:0000313" key="3">
    <source>
        <dbReference type="EMBL" id="GAG55316.1"/>
    </source>
</evidence>
<feature type="transmembrane region" description="Helical" evidence="1">
    <location>
        <begin position="318"/>
        <end position="341"/>
    </location>
</feature>
<dbReference type="Pfam" id="PF00805">
    <property type="entry name" value="Pentapeptide"/>
    <property type="match status" value="1"/>
</dbReference>
<accession>X1A546</accession>
<dbReference type="PANTHER" id="PTHR14136">
    <property type="entry name" value="BTB_POZ DOMAIN-CONTAINING PROTEIN KCTD9"/>
    <property type="match status" value="1"/>
</dbReference>
<dbReference type="Gene3D" id="1.10.287.70">
    <property type="match status" value="1"/>
</dbReference>
<dbReference type="SUPFAM" id="SSF141571">
    <property type="entry name" value="Pentapeptide repeat-like"/>
    <property type="match status" value="1"/>
</dbReference>
<feature type="domain" description="Potassium channel" evidence="2">
    <location>
        <begin position="266"/>
        <end position="344"/>
    </location>
</feature>
<protein>
    <recommendedName>
        <fullName evidence="2">Potassium channel domain-containing protein</fullName>
    </recommendedName>
</protein>
<gene>
    <name evidence="3" type="ORF">S01H4_13465</name>
</gene>
<dbReference type="EMBL" id="BART01005932">
    <property type="protein sequence ID" value="GAG55316.1"/>
    <property type="molecule type" value="Genomic_DNA"/>
</dbReference>
<dbReference type="Gene3D" id="2.160.20.80">
    <property type="entry name" value="E3 ubiquitin-protein ligase SopA"/>
    <property type="match status" value="1"/>
</dbReference>
<keyword evidence="1" id="KW-1133">Transmembrane helix</keyword>
<reference evidence="3" key="1">
    <citation type="journal article" date="2014" name="Front. Microbiol.">
        <title>High frequency of phylogenetically diverse reductive dehalogenase-homologous genes in deep subseafloor sedimentary metagenomes.</title>
        <authorList>
            <person name="Kawai M."/>
            <person name="Futagami T."/>
            <person name="Toyoda A."/>
            <person name="Takaki Y."/>
            <person name="Nishi S."/>
            <person name="Hori S."/>
            <person name="Arai W."/>
            <person name="Tsubouchi T."/>
            <person name="Morono Y."/>
            <person name="Uchiyama I."/>
            <person name="Ito T."/>
            <person name="Fujiyama A."/>
            <person name="Inagaki F."/>
            <person name="Takami H."/>
        </authorList>
    </citation>
    <scope>NUCLEOTIDE SEQUENCE</scope>
    <source>
        <strain evidence="3">Expedition CK06-06</strain>
    </source>
</reference>
<evidence type="ECO:0000259" key="2">
    <source>
        <dbReference type="Pfam" id="PF07885"/>
    </source>
</evidence>
<comment type="caution">
    <text evidence="3">The sequence shown here is derived from an EMBL/GenBank/DDBJ whole genome shotgun (WGS) entry which is preliminary data.</text>
</comment>
<dbReference type="AlphaFoldDB" id="X1A546"/>
<sequence>MEERVKKLLEKHKDDKDLTSEMDYIELGWDWSEADLRGWNLEGLKLSNKGNIANLQNANFSRANLENINLASANLEKAYFGGTNLKNAILRESVLKGAYLRGAILENATLHKSCLQGADMTGANLQNAKLWSSNLQGAKLLRANLKNAGFNEKTILHDVNLYQCQIDNSTLKFADNQLDKKVIQEKNNDYKKAKEVYRNLKNYFIQEGIYNISGEYYYRERLMETKYNWKEKKYLKWIGNMFLKLVAGYGERPLRVLIWWAGIILGYSFIYYFYNGIYIRMANNIASFNPKFLEALYFSIVTFTTLGFGDFTPKPGSFQIIASTEALLGAIFMAMFIFVFARKMIR</sequence>
<keyword evidence="1" id="KW-0472">Membrane</keyword>
<feature type="transmembrane region" description="Helical" evidence="1">
    <location>
        <begin position="256"/>
        <end position="274"/>
    </location>
</feature>
<evidence type="ECO:0000256" key="1">
    <source>
        <dbReference type="SAM" id="Phobius"/>
    </source>
</evidence>
<proteinExistence type="predicted"/>
<dbReference type="PANTHER" id="PTHR14136:SF17">
    <property type="entry name" value="BTB_POZ DOMAIN-CONTAINING PROTEIN KCTD9"/>
    <property type="match status" value="1"/>
</dbReference>